<comment type="caution">
    <text evidence="1">The sequence shown here is derived from an EMBL/GenBank/DDBJ whole genome shotgun (WGS) entry which is preliminary data.</text>
</comment>
<evidence type="ECO:0000313" key="2">
    <source>
        <dbReference type="Proteomes" id="UP000019681"/>
    </source>
</evidence>
<dbReference type="OrthoDB" id="1910838at2"/>
<dbReference type="EMBL" id="AZQP01000034">
    <property type="protein sequence ID" value="EYE87913.1"/>
    <property type="molecule type" value="Genomic_DNA"/>
</dbReference>
<proteinExistence type="predicted"/>
<keyword evidence="2" id="KW-1185">Reference proteome</keyword>
<accession>A0A017RT27</accession>
<dbReference type="RefSeq" id="WP_035380664.1">
    <property type="nucleotide sequence ID" value="NZ_AZQP01000034.1"/>
</dbReference>
<dbReference type="STRING" id="1403537.Q428_10840"/>
<gene>
    <name evidence="1" type="ORF">Q428_10840</name>
</gene>
<evidence type="ECO:0000313" key="1">
    <source>
        <dbReference type="EMBL" id="EYE87913.1"/>
    </source>
</evidence>
<reference evidence="1 2" key="1">
    <citation type="journal article" date="2014" name="Genome Announc.">
        <title>Draft Genome Sequence of Fervidicella metallireducens Strain AeBT, an Iron-Reducing Thermoanaerobe from the Great Artesian Basin.</title>
        <authorList>
            <person name="Patel B.K."/>
        </authorList>
    </citation>
    <scope>NUCLEOTIDE SEQUENCE [LARGE SCALE GENOMIC DNA]</scope>
    <source>
        <strain evidence="1 2">AeB</strain>
    </source>
</reference>
<name>A0A017RT27_9CLOT</name>
<dbReference type="AlphaFoldDB" id="A0A017RT27"/>
<dbReference type="Proteomes" id="UP000019681">
    <property type="component" value="Unassembled WGS sequence"/>
</dbReference>
<organism evidence="1 2">
    <name type="scientific">Fervidicella metallireducens AeB</name>
    <dbReference type="NCBI Taxonomy" id="1403537"/>
    <lineage>
        <taxon>Bacteria</taxon>
        <taxon>Bacillati</taxon>
        <taxon>Bacillota</taxon>
        <taxon>Clostridia</taxon>
        <taxon>Eubacteriales</taxon>
        <taxon>Clostridiaceae</taxon>
        <taxon>Fervidicella</taxon>
    </lineage>
</organism>
<sequence length="122" mass="14292">MNDYFKGMIEEQFYQQIFDTLQDEIMNNYSEYDLTLRARDVIEVLEATLDNIEILRVNNIKQDDEEVSFDILVNCDIEIGDYFAKENISESIRQWFKLSCSAVLDNASLSDFVINDIGIRDI</sequence>
<protein>
    <submittedName>
        <fullName evidence="1">Uncharacterized protein</fullName>
    </submittedName>
</protein>